<dbReference type="PRINTS" id="PR00411">
    <property type="entry name" value="PNDRDTASEI"/>
</dbReference>
<dbReference type="EMBL" id="JH636049">
    <property type="protein sequence ID" value="EID52386.1"/>
    <property type="molecule type" value="Genomic_DNA"/>
</dbReference>
<evidence type="ECO:0000259" key="5">
    <source>
        <dbReference type="Pfam" id="PF07992"/>
    </source>
</evidence>
<dbReference type="Pfam" id="PF14759">
    <property type="entry name" value="Reductase_C"/>
    <property type="match status" value="1"/>
</dbReference>
<dbReference type="SUPFAM" id="SSF55424">
    <property type="entry name" value="FAD/NAD-linked reductases, dimerisation (C-terminal) domain"/>
    <property type="match status" value="1"/>
</dbReference>
<dbReference type="Gene3D" id="3.30.390.30">
    <property type="match status" value="1"/>
</dbReference>
<keyword evidence="4" id="KW-0560">Oxidoreductase</keyword>
<evidence type="ECO:0000256" key="4">
    <source>
        <dbReference type="ARBA" id="ARBA00023002"/>
    </source>
</evidence>
<name>I0UWY3_9PSEU</name>
<sequence>MRTLRRIVVVGGGVAGLRTAEALRHNGFTGELIGLTSEPHPPYARPPLSKAALSDPDWKLQPLDETNGVSWRLGTTASGLDLTNRRIEIGDGTDIAFDAAVLATGLSARIPPTMRAALPLRTADDAIRLRAILRGHQGHHRHHRRLVIVGAGFVGSEVAVAARQAGWTVTVADPQHSPLAPALGTRAAQWLWEQHRVRGVRTRFGHAVHAIERTDGGYHVVLDDGSVVPADAVVAGLGATPNTEWLSGCGLDITDGVLTDAGGAVVTTDGTVVDDVVAVGDVARTPSPLTGGRAVRHEHWAAATSGAQRVGATLTGHRPPPAIPPVFWTDVYEHRVQVAGRPEGTESEPEPGPRGFCVRYRSGDGTLTGAVAVNWPQRLAVLTRELASAGRAA</sequence>
<comment type="cofactor">
    <cofactor evidence="1">
        <name>FAD</name>
        <dbReference type="ChEBI" id="CHEBI:57692"/>
    </cofactor>
</comment>
<evidence type="ECO:0000259" key="6">
    <source>
        <dbReference type="Pfam" id="PF14759"/>
    </source>
</evidence>
<accession>I0UWY3</accession>
<dbReference type="InterPro" id="IPR016156">
    <property type="entry name" value="FAD/NAD-linked_Rdtase_dimer_sf"/>
</dbReference>
<dbReference type="InterPro" id="IPR023753">
    <property type="entry name" value="FAD/NAD-binding_dom"/>
</dbReference>
<keyword evidence="3" id="KW-0274">FAD</keyword>
<protein>
    <submittedName>
        <fullName evidence="7">NAD(FAD)-dependent dehydrogenase</fullName>
    </submittedName>
</protein>
<dbReference type="InterPro" id="IPR036188">
    <property type="entry name" value="FAD/NAD-bd_sf"/>
</dbReference>
<proteinExistence type="predicted"/>
<dbReference type="Gene3D" id="3.50.50.60">
    <property type="entry name" value="FAD/NAD(P)-binding domain"/>
    <property type="match status" value="2"/>
</dbReference>
<keyword evidence="2" id="KW-0285">Flavoprotein</keyword>
<evidence type="ECO:0000256" key="1">
    <source>
        <dbReference type="ARBA" id="ARBA00001974"/>
    </source>
</evidence>
<dbReference type="Pfam" id="PF07992">
    <property type="entry name" value="Pyr_redox_2"/>
    <property type="match status" value="1"/>
</dbReference>
<organism evidence="7 8">
    <name type="scientific">Saccharomonospora xinjiangensis XJ-54</name>
    <dbReference type="NCBI Taxonomy" id="882086"/>
    <lineage>
        <taxon>Bacteria</taxon>
        <taxon>Bacillati</taxon>
        <taxon>Actinomycetota</taxon>
        <taxon>Actinomycetes</taxon>
        <taxon>Pseudonocardiales</taxon>
        <taxon>Pseudonocardiaceae</taxon>
        <taxon>Saccharomonospora</taxon>
    </lineage>
</organism>
<dbReference type="SUPFAM" id="SSF51905">
    <property type="entry name" value="FAD/NAD(P)-binding domain"/>
    <property type="match status" value="1"/>
</dbReference>
<dbReference type="PANTHER" id="PTHR43557">
    <property type="entry name" value="APOPTOSIS-INDUCING FACTOR 1"/>
    <property type="match status" value="1"/>
</dbReference>
<gene>
    <name evidence="7" type="ORF">SacxiDRAFT_0103</name>
</gene>
<dbReference type="Proteomes" id="UP000004691">
    <property type="component" value="Unassembled WGS sequence"/>
</dbReference>
<dbReference type="GO" id="GO:0016651">
    <property type="term" value="F:oxidoreductase activity, acting on NAD(P)H"/>
    <property type="evidence" value="ECO:0007669"/>
    <property type="project" value="TreeGrafter"/>
</dbReference>
<dbReference type="InterPro" id="IPR028202">
    <property type="entry name" value="Reductase_C"/>
</dbReference>
<evidence type="ECO:0000313" key="8">
    <source>
        <dbReference type="Proteomes" id="UP000004691"/>
    </source>
</evidence>
<dbReference type="eggNOG" id="COG0446">
    <property type="taxonomic scope" value="Bacteria"/>
</dbReference>
<dbReference type="STRING" id="882086.SacxiDRAFT_0103"/>
<dbReference type="PRINTS" id="PR00368">
    <property type="entry name" value="FADPNR"/>
</dbReference>
<evidence type="ECO:0000313" key="7">
    <source>
        <dbReference type="EMBL" id="EID52386.1"/>
    </source>
</evidence>
<dbReference type="GO" id="GO:0005737">
    <property type="term" value="C:cytoplasm"/>
    <property type="evidence" value="ECO:0007669"/>
    <property type="project" value="TreeGrafter"/>
</dbReference>
<feature type="domain" description="Reductase C-terminal" evidence="6">
    <location>
        <begin position="327"/>
        <end position="388"/>
    </location>
</feature>
<evidence type="ECO:0000256" key="3">
    <source>
        <dbReference type="ARBA" id="ARBA00022827"/>
    </source>
</evidence>
<dbReference type="InterPro" id="IPR050446">
    <property type="entry name" value="FAD-oxidoreductase/Apoptosis"/>
</dbReference>
<feature type="domain" description="FAD/NAD(P)-binding" evidence="5">
    <location>
        <begin position="6"/>
        <end position="303"/>
    </location>
</feature>
<dbReference type="AlphaFoldDB" id="I0UWY3"/>
<dbReference type="PANTHER" id="PTHR43557:SF2">
    <property type="entry name" value="RIESKE DOMAIN-CONTAINING PROTEIN-RELATED"/>
    <property type="match status" value="1"/>
</dbReference>
<reference evidence="7 8" key="1">
    <citation type="submission" date="2012-01" db="EMBL/GenBank/DDBJ databases">
        <title>Improved High-Quality Draft sequence of Saccharomonospora xinjiangensis XJ-54.</title>
        <authorList>
            <consortium name="US DOE Joint Genome Institute"/>
            <person name="Lucas S."/>
            <person name="Han J."/>
            <person name="Lapidus A."/>
            <person name="Cheng J.-F."/>
            <person name="Goodwin L."/>
            <person name="Pitluck S."/>
            <person name="Peters L."/>
            <person name="Mikhailova N."/>
            <person name="Teshima H."/>
            <person name="Detter J.C."/>
            <person name="Han C."/>
            <person name="Tapia R."/>
            <person name="Land M."/>
            <person name="Hauser L."/>
            <person name="Kyrpides N."/>
            <person name="Ivanova N."/>
            <person name="Pagani I."/>
            <person name="Brambilla E.-M."/>
            <person name="Klenk H.-P."/>
            <person name="Woyke T."/>
        </authorList>
    </citation>
    <scope>NUCLEOTIDE SEQUENCE [LARGE SCALE GENOMIC DNA]</scope>
    <source>
        <strain evidence="7 8">XJ-54</strain>
    </source>
</reference>
<keyword evidence="8" id="KW-1185">Reference proteome</keyword>
<dbReference type="RefSeq" id="WP_006236485.1">
    <property type="nucleotide sequence ID" value="NZ_JH636049.1"/>
</dbReference>
<dbReference type="HOGENOM" id="CLU_003291_4_0_11"/>
<evidence type="ECO:0000256" key="2">
    <source>
        <dbReference type="ARBA" id="ARBA00022630"/>
    </source>
</evidence>